<keyword evidence="1" id="KW-0645">Protease</keyword>
<feature type="domain" description="Peptidase M24" evidence="6">
    <location>
        <begin position="175"/>
        <end position="382"/>
    </location>
</feature>
<dbReference type="GO" id="GO:0006508">
    <property type="term" value="P:proteolysis"/>
    <property type="evidence" value="ECO:0007669"/>
    <property type="project" value="UniProtKB-KW"/>
</dbReference>
<gene>
    <name evidence="8" type="ORF">SCH01S_39_00960</name>
</gene>
<evidence type="ECO:0000259" key="7">
    <source>
        <dbReference type="Pfam" id="PF01321"/>
    </source>
</evidence>
<evidence type="ECO:0000256" key="1">
    <source>
        <dbReference type="ARBA" id="ARBA00022670"/>
    </source>
</evidence>
<keyword evidence="3" id="KW-0378">Hydrolase</keyword>
<keyword evidence="4" id="KW-0482">Metalloprotease</keyword>
<evidence type="ECO:0000256" key="5">
    <source>
        <dbReference type="RuleBase" id="RU000590"/>
    </source>
</evidence>
<dbReference type="InterPro" id="IPR000587">
    <property type="entry name" value="Creatinase_N"/>
</dbReference>
<accession>A0A0E9MQT3</accession>
<dbReference type="PROSITE" id="PS00491">
    <property type="entry name" value="PROLINE_PEPTIDASE"/>
    <property type="match status" value="1"/>
</dbReference>
<comment type="similarity">
    <text evidence="5">Belongs to the peptidase M24B family.</text>
</comment>
<evidence type="ECO:0000256" key="4">
    <source>
        <dbReference type="ARBA" id="ARBA00023049"/>
    </source>
</evidence>
<comment type="caution">
    <text evidence="8">The sequence shown here is derived from an EMBL/GenBank/DDBJ whole genome shotgun (WGS) entry which is preliminary data.</text>
</comment>
<dbReference type="STRING" id="1219043.SCH01S_39_00960"/>
<keyword evidence="9" id="KW-1185">Reference proteome</keyword>
<dbReference type="InterPro" id="IPR001131">
    <property type="entry name" value="Peptidase_M24B_aminopep-P_CS"/>
</dbReference>
<evidence type="ECO:0000313" key="8">
    <source>
        <dbReference type="EMBL" id="GAO39811.1"/>
    </source>
</evidence>
<name>A0A0E9MQT3_9SPHN</name>
<dbReference type="PANTHER" id="PTHR46112">
    <property type="entry name" value="AMINOPEPTIDASE"/>
    <property type="match status" value="1"/>
</dbReference>
<sequence length="400" mass="43280">MTTGIGGSSTTQELAAIRPWANPAPPIGNEERQARLDKARRLTAETGAGALLIGAGASLRYFAGISWSASERLVAMLLPVNGRPIVIAPAFELGTLEAELNIEADLRLWEEDENPFALVADAMRETGQSTLAIDPAMSFLFVERLRRAAPSLDIVEGSPIVDGCRMYKSPAEIALLQQAKSMTLEVHRRAARALAPGIRASEVTRFFDEAHRAIGAPGGNSFCIVQFGRSTAFPHGLPGDAALREGDIVLIDVGCVIQGYHSDITRTYVFGEANAEQRRIWNLEKEAQAAAFDAAQPGRPCEEADAAARWVLEKAGLGPDYRLPGLPHRTGHGIGLSIHEPAYLVRGDRTPLATGMCFSNEPMIVVPDQFGVRLEDHFYMTDNGPAWFTEPSHSIDNPFG</sequence>
<protein>
    <submittedName>
        <fullName evidence="8">Peptidase M24 family protein</fullName>
    </submittedName>
</protein>
<evidence type="ECO:0000256" key="2">
    <source>
        <dbReference type="ARBA" id="ARBA00022723"/>
    </source>
</evidence>
<feature type="domain" description="Creatinase N-terminal" evidence="7">
    <location>
        <begin position="35"/>
        <end position="166"/>
    </location>
</feature>
<dbReference type="Pfam" id="PF00557">
    <property type="entry name" value="Peptidase_M24"/>
    <property type="match status" value="1"/>
</dbReference>
<dbReference type="PANTHER" id="PTHR46112:SF3">
    <property type="entry name" value="AMINOPEPTIDASE YPDF"/>
    <property type="match status" value="1"/>
</dbReference>
<dbReference type="AlphaFoldDB" id="A0A0E9MQT3"/>
<evidence type="ECO:0000313" key="9">
    <source>
        <dbReference type="Proteomes" id="UP000033202"/>
    </source>
</evidence>
<dbReference type="Pfam" id="PF01321">
    <property type="entry name" value="Creatinase_N"/>
    <property type="match status" value="1"/>
</dbReference>
<dbReference type="InterPro" id="IPR000994">
    <property type="entry name" value="Pept_M24"/>
</dbReference>
<dbReference type="InterPro" id="IPR050659">
    <property type="entry name" value="Peptidase_M24B"/>
</dbReference>
<dbReference type="EMBL" id="BBWU01000039">
    <property type="protein sequence ID" value="GAO39811.1"/>
    <property type="molecule type" value="Genomic_DNA"/>
</dbReference>
<dbReference type="SUPFAM" id="SSF55920">
    <property type="entry name" value="Creatinase/aminopeptidase"/>
    <property type="match status" value="1"/>
</dbReference>
<proteinExistence type="inferred from homology"/>
<dbReference type="SUPFAM" id="SSF53092">
    <property type="entry name" value="Creatinase/prolidase N-terminal domain"/>
    <property type="match status" value="1"/>
</dbReference>
<dbReference type="GO" id="GO:0046872">
    <property type="term" value="F:metal ion binding"/>
    <property type="evidence" value="ECO:0007669"/>
    <property type="project" value="UniProtKB-KW"/>
</dbReference>
<dbReference type="InterPro" id="IPR029149">
    <property type="entry name" value="Creatin/AminoP/Spt16_N"/>
</dbReference>
<dbReference type="Proteomes" id="UP000033202">
    <property type="component" value="Unassembled WGS sequence"/>
</dbReference>
<dbReference type="GO" id="GO:0008237">
    <property type="term" value="F:metallopeptidase activity"/>
    <property type="evidence" value="ECO:0007669"/>
    <property type="project" value="UniProtKB-KW"/>
</dbReference>
<dbReference type="Gene3D" id="3.90.230.10">
    <property type="entry name" value="Creatinase/methionine aminopeptidase superfamily"/>
    <property type="match status" value="1"/>
</dbReference>
<dbReference type="RefSeq" id="WP_046348615.1">
    <property type="nucleotide sequence ID" value="NZ_BBWU01000039.1"/>
</dbReference>
<reference evidence="8 9" key="1">
    <citation type="submission" date="2015-04" db="EMBL/GenBank/DDBJ databases">
        <title>Whole genome shotgun sequence of Sphingomonas changbaiensis NBRC 104936.</title>
        <authorList>
            <person name="Katano-Makiyama Y."/>
            <person name="Hosoyama A."/>
            <person name="Hashimoto M."/>
            <person name="Noguchi M."/>
            <person name="Tsuchikane K."/>
            <person name="Ohji S."/>
            <person name="Yamazoe A."/>
            <person name="Ichikawa N."/>
            <person name="Kimura A."/>
            <person name="Fujita N."/>
        </authorList>
    </citation>
    <scope>NUCLEOTIDE SEQUENCE [LARGE SCALE GENOMIC DNA]</scope>
    <source>
        <strain evidence="8 9">NBRC 104936</strain>
    </source>
</reference>
<keyword evidence="2 5" id="KW-0479">Metal-binding</keyword>
<organism evidence="8 9">
    <name type="scientific">Sphingomonas changbaiensis NBRC 104936</name>
    <dbReference type="NCBI Taxonomy" id="1219043"/>
    <lineage>
        <taxon>Bacteria</taxon>
        <taxon>Pseudomonadati</taxon>
        <taxon>Pseudomonadota</taxon>
        <taxon>Alphaproteobacteria</taxon>
        <taxon>Sphingomonadales</taxon>
        <taxon>Sphingomonadaceae</taxon>
        <taxon>Sphingomonas</taxon>
    </lineage>
</organism>
<dbReference type="Gene3D" id="3.40.350.10">
    <property type="entry name" value="Creatinase/prolidase N-terminal domain"/>
    <property type="match status" value="1"/>
</dbReference>
<dbReference type="OrthoDB" id="9761809at2"/>
<evidence type="ECO:0000259" key="6">
    <source>
        <dbReference type="Pfam" id="PF00557"/>
    </source>
</evidence>
<dbReference type="InterPro" id="IPR036005">
    <property type="entry name" value="Creatinase/aminopeptidase-like"/>
</dbReference>
<evidence type="ECO:0000256" key="3">
    <source>
        <dbReference type="ARBA" id="ARBA00022801"/>
    </source>
</evidence>